<protein>
    <submittedName>
        <fullName evidence="1">Uncharacterized protein</fullName>
    </submittedName>
</protein>
<name>A0ACC4BUW2_POPAL</name>
<reference evidence="1 2" key="1">
    <citation type="journal article" date="2024" name="Plant Biotechnol. J.">
        <title>Genome and CRISPR/Cas9 system of a widespread forest tree (Populus alba) in the world.</title>
        <authorList>
            <person name="Liu Y.J."/>
            <person name="Jiang P.F."/>
            <person name="Han X.M."/>
            <person name="Li X.Y."/>
            <person name="Wang H.M."/>
            <person name="Wang Y.J."/>
            <person name="Wang X.X."/>
            <person name="Zeng Q.Y."/>
        </authorList>
    </citation>
    <scope>NUCLEOTIDE SEQUENCE [LARGE SCALE GENOMIC DNA]</scope>
    <source>
        <strain evidence="2">cv. PAL-ZL1</strain>
    </source>
</reference>
<dbReference type="EMBL" id="RCHU02000008">
    <property type="protein sequence ID" value="KAL3582434.1"/>
    <property type="molecule type" value="Genomic_DNA"/>
</dbReference>
<dbReference type="Proteomes" id="UP000309997">
    <property type="component" value="Unassembled WGS sequence"/>
</dbReference>
<evidence type="ECO:0000313" key="1">
    <source>
        <dbReference type="EMBL" id="KAL3582434.1"/>
    </source>
</evidence>
<accession>A0ACC4BUW2</accession>
<sequence length="86" mass="9500">MRRSERVENVQGSTPAGSNPTILRVGGQVLLNFDWFGGERLGMKSMGLCLRMDEVNVRTVGHLASGRVQLQFWDFGSNCLVWSVGS</sequence>
<organism evidence="1 2">
    <name type="scientific">Populus alba</name>
    <name type="common">White poplar</name>
    <dbReference type="NCBI Taxonomy" id="43335"/>
    <lineage>
        <taxon>Eukaryota</taxon>
        <taxon>Viridiplantae</taxon>
        <taxon>Streptophyta</taxon>
        <taxon>Embryophyta</taxon>
        <taxon>Tracheophyta</taxon>
        <taxon>Spermatophyta</taxon>
        <taxon>Magnoliopsida</taxon>
        <taxon>eudicotyledons</taxon>
        <taxon>Gunneridae</taxon>
        <taxon>Pentapetalae</taxon>
        <taxon>rosids</taxon>
        <taxon>fabids</taxon>
        <taxon>Malpighiales</taxon>
        <taxon>Salicaceae</taxon>
        <taxon>Saliceae</taxon>
        <taxon>Populus</taxon>
    </lineage>
</organism>
<keyword evidence="2" id="KW-1185">Reference proteome</keyword>
<gene>
    <name evidence="1" type="ORF">D5086_016766</name>
</gene>
<comment type="caution">
    <text evidence="1">The sequence shown here is derived from an EMBL/GenBank/DDBJ whole genome shotgun (WGS) entry which is preliminary data.</text>
</comment>
<proteinExistence type="predicted"/>
<evidence type="ECO:0000313" key="2">
    <source>
        <dbReference type="Proteomes" id="UP000309997"/>
    </source>
</evidence>